<keyword evidence="2" id="KW-0813">Transport</keyword>
<evidence type="ECO:0000313" key="10">
    <source>
        <dbReference type="Proteomes" id="UP001196408"/>
    </source>
</evidence>
<comment type="subcellular location">
    <subcellularLocation>
        <location evidence="1">Cell membrane</location>
        <topology evidence="1">Multi-pass membrane protein</topology>
    </subcellularLocation>
</comment>
<feature type="transmembrane region" description="Helical" evidence="7">
    <location>
        <begin position="197"/>
        <end position="218"/>
    </location>
</feature>
<keyword evidence="4 7" id="KW-0812">Transmembrane</keyword>
<evidence type="ECO:0000256" key="7">
    <source>
        <dbReference type="SAM" id="Phobius"/>
    </source>
</evidence>
<evidence type="ECO:0000256" key="6">
    <source>
        <dbReference type="ARBA" id="ARBA00023136"/>
    </source>
</evidence>
<feature type="transmembrane region" description="Helical" evidence="7">
    <location>
        <begin position="391"/>
        <end position="413"/>
    </location>
</feature>
<gene>
    <name evidence="8" type="ORF">KSV97_10865</name>
    <name evidence="9" type="ORF">KSW06_10820</name>
</gene>
<feature type="transmembrane region" description="Helical" evidence="7">
    <location>
        <begin position="142"/>
        <end position="163"/>
    </location>
</feature>
<dbReference type="InterPro" id="IPR002528">
    <property type="entry name" value="MATE_fam"/>
</dbReference>
<dbReference type="Pfam" id="PF01554">
    <property type="entry name" value="MatE"/>
    <property type="match status" value="2"/>
</dbReference>
<dbReference type="GO" id="GO:0015297">
    <property type="term" value="F:antiporter activity"/>
    <property type="evidence" value="ECO:0007669"/>
    <property type="project" value="InterPro"/>
</dbReference>
<sequence>MKKDQYQMDMTHGPLLGKILIFSIPLMFSGVLQLLFNAADVIVVGQFAGPRSIAAVGSTSSVVNLLVSLFIGLSVGVNVLVARFIASQRDKDTHETVHSAILLAIVFGLIFAIIGVTGARMILEAMGSPDDVINLATTYLRIYFVSMPFVALYNFGAAILRAIGDTKRPLIFLIVAGIVNVILNLIFVIVFKMDVAGVALATFTAELVSSILIIHCLMKTSTVIHLDIHALKFHKDKVIQIFKIGLPAGLQGAIFSISNILIQSSINSFGSIAMAGNAAAGSLEGFVYQSMNAIYQACVTFTSQNYGINDRKRVDRVLALCIGIVTVVGLVLGNLVYFFADELIRIYTTDVQAIAYGHERLLYICVPYFICGWMDVIVGSLRGLGYSTIPMIVSLIGACGLRVLWILTIFQYFHTLNSIYLSYPVTWIVTAAAHLITYMILRKKAFN</sequence>
<keyword evidence="6 7" id="KW-0472">Membrane</keyword>
<reference evidence="8 11" key="1">
    <citation type="submission" date="2021-06" db="EMBL/GenBank/DDBJ databases">
        <title>Collection of gut derived symbiotic bacterial strains cultured from healthy donors.</title>
        <authorList>
            <person name="Lin H."/>
            <person name="Littmann E."/>
            <person name="Pamer E.G."/>
        </authorList>
    </citation>
    <scope>NUCLEOTIDE SEQUENCE</scope>
    <source>
        <strain evidence="9 11">MSK.21.70</strain>
        <strain evidence="8">MSK.21.82</strain>
    </source>
</reference>
<evidence type="ECO:0000256" key="2">
    <source>
        <dbReference type="ARBA" id="ARBA00022448"/>
    </source>
</evidence>
<evidence type="ECO:0000256" key="4">
    <source>
        <dbReference type="ARBA" id="ARBA00022692"/>
    </source>
</evidence>
<evidence type="ECO:0000256" key="1">
    <source>
        <dbReference type="ARBA" id="ARBA00004651"/>
    </source>
</evidence>
<dbReference type="EMBL" id="JAHOEL010000114">
    <property type="protein sequence ID" value="MBV3393723.1"/>
    <property type="molecule type" value="Genomic_DNA"/>
</dbReference>
<name>A0AAW4MXM6_9FIRM</name>
<feature type="transmembrane region" description="Helical" evidence="7">
    <location>
        <begin position="419"/>
        <end position="441"/>
    </location>
</feature>
<dbReference type="InterPro" id="IPR048279">
    <property type="entry name" value="MdtK-like"/>
</dbReference>
<evidence type="ECO:0000313" key="11">
    <source>
        <dbReference type="Proteomes" id="UP001197492"/>
    </source>
</evidence>
<dbReference type="EMBL" id="JAHOEF010000114">
    <property type="protein sequence ID" value="MBV3383699.1"/>
    <property type="molecule type" value="Genomic_DNA"/>
</dbReference>
<dbReference type="Proteomes" id="UP001197492">
    <property type="component" value="Unassembled WGS sequence"/>
</dbReference>
<evidence type="ECO:0000256" key="3">
    <source>
        <dbReference type="ARBA" id="ARBA00022475"/>
    </source>
</evidence>
<keyword evidence="3" id="KW-1003">Cell membrane</keyword>
<organism evidence="8 10">
    <name type="scientific">Catenibacterium mitsuokai</name>
    <dbReference type="NCBI Taxonomy" id="100886"/>
    <lineage>
        <taxon>Bacteria</taxon>
        <taxon>Bacillati</taxon>
        <taxon>Bacillota</taxon>
        <taxon>Erysipelotrichia</taxon>
        <taxon>Erysipelotrichales</taxon>
        <taxon>Coprobacillaceae</taxon>
        <taxon>Catenibacterium</taxon>
    </lineage>
</organism>
<dbReference type="PANTHER" id="PTHR43549:SF3">
    <property type="entry name" value="MULTIDRUG RESISTANCE PROTEIN YPNP-RELATED"/>
    <property type="match status" value="1"/>
</dbReference>
<dbReference type="NCBIfam" id="TIGR00797">
    <property type="entry name" value="matE"/>
    <property type="match status" value="1"/>
</dbReference>
<feature type="transmembrane region" description="Helical" evidence="7">
    <location>
        <begin position="317"/>
        <end position="340"/>
    </location>
</feature>
<feature type="transmembrane region" description="Helical" evidence="7">
    <location>
        <begin position="65"/>
        <end position="85"/>
    </location>
</feature>
<keyword evidence="5 7" id="KW-1133">Transmembrane helix</keyword>
<dbReference type="AlphaFoldDB" id="A0AAW4MXM6"/>
<dbReference type="PIRSF" id="PIRSF006603">
    <property type="entry name" value="DinF"/>
    <property type="match status" value="1"/>
</dbReference>
<dbReference type="RefSeq" id="WP_217748333.1">
    <property type="nucleotide sequence ID" value="NZ_JAHOEB010000106.1"/>
</dbReference>
<evidence type="ECO:0000256" key="5">
    <source>
        <dbReference type="ARBA" id="ARBA00022989"/>
    </source>
</evidence>
<dbReference type="PANTHER" id="PTHR43549">
    <property type="entry name" value="MULTIDRUG RESISTANCE PROTEIN YPNP-RELATED"/>
    <property type="match status" value="1"/>
</dbReference>
<feature type="transmembrane region" description="Helical" evidence="7">
    <location>
        <begin position="170"/>
        <end position="191"/>
    </location>
</feature>
<proteinExistence type="predicted"/>
<evidence type="ECO:0000313" key="9">
    <source>
        <dbReference type="EMBL" id="MBV3393723.1"/>
    </source>
</evidence>
<dbReference type="Proteomes" id="UP001196408">
    <property type="component" value="Unassembled WGS sequence"/>
</dbReference>
<accession>A0AAW4MXM6</accession>
<comment type="caution">
    <text evidence="8">The sequence shown here is derived from an EMBL/GenBank/DDBJ whole genome shotgun (WGS) entry which is preliminary data.</text>
</comment>
<dbReference type="InterPro" id="IPR052031">
    <property type="entry name" value="Membrane_Transporter-Flippase"/>
</dbReference>
<feature type="transmembrane region" description="Helical" evidence="7">
    <location>
        <begin position="20"/>
        <end position="45"/>
    </location>
</feature>
<dbReference type="GO" id="GO:0005886">
    <property type="term" value="C:plasma membrane"/>
    <property type="evidence" value="ECO:0007669"/>
    <property type="project" value="UniProtKB-SubCell"/>
</dbReference>
<dbReference type="GO" id="GO:0042910">
    <property type="term" value="F:xenobiotic transmembrane transporter activity"/>
    <property type="evidence" value="ECO:0007669"/>
    <property type="project" value="InterPro"/>
</dbReference>
<evidence type="ECO:0000313" key="8">
    <source>
        <dbReference type="EMBL" id="MBV3383699.1"/>
    </source>
</evidence>
<dbReference type="CDD" id="cd13138">
    <property type="entry name" value="MATE_yoeA_like"/>
    <property type="match status" value="1"/>
</dbReference>
<protein>
    <submittedName>
        <fullName evidence="8">MATE family efflux transporter</fullName>
    </submittedName>
</protein>
<feature type="transmembrane region" description="Helical" evidence="7">
    <location>
        <begin position="97"/>
        <end position="122"/>
    </location>
</feature>
<keyword evidence="11" id="KW-1185">Reference proteome</keyword>